<evidence type="ECO:0000256" key="2">
    <source>
        <dbReference type="ARBA" id="ARBA00022643"/>
    </source>
</evidence>
<keyword evidence="7" id="KW-1185">Reference proteome</keyword>
<dbReference type="Pfam" id="PF00296">
    <property type="entry name" value="Bac_luciferase"/>
    <property type="match status" value="1"/>
</dbReference>
<dbReference type="SUPFAM" id="SSF51679">
    <property type="entry name" value="Bacterial luciferase-like"/>
    <property type="match status" value="1"/>
</dbReference>
<evidence type="ECO:0000259" key="5">
    <source>
        <dbReference type="Pfam" id="PF00296"/>
    </source>
</evidence>
<dbReference type="PANTHER" id="PTHR42847">
    <property type="entry name" value="ALKANESULFONATE MONOOXYGENASE"/>
    <property type="match status" value="1"/>
</dbReference>
<keyword evidence="3 6" id="KW-0560">Oxidoreductase</keyword>
<organism evidence="6 7">
    <name type="scientific">Williamsia deligens</name>
    <dbReference type="NCBI Taxonomy" id="321325"/>
    <lineage>
        <taxon>Bacteria</taxon>
        <taxon>Bacillati</taxon>
        <taxon>Actinomycetota</taxon>
        <taxon>Actinomycetes</taxon>
        <taxon>Mycobacteriales</taxon>
        <taxon>Nocardiaceae</taxon>
        <taxon>Williamsia</taxon>
    </lineage>
</organism>
<dbReference type="InterPro" id="IPR050172">
    <property type="entry name" value="SsuD_RutA_monooxygenase"/>
</dbReference>
<dbReference type="PANTHER" id="PTHR42847:SF8">
    <property type="entry name" value="CONSERVED PROTEIN"/>
    <property type="match status" value="1"/>
</dbReference>
<keyword evidence="2" id="KW-0288">FMN</keyword>
<evidence type="ECO:0000256" key="1">
    <source>
        <dbReference type="ARBA" id="ARBA00022630"/>
    </source>
</evidence>
<dbReference type="InterPro" id="IPR036661">
    <property type="entry name" value="Luciferase-like_sf"/>
</dbReference>
<dbReference type="GO" id="GO:0016491">
    <property type="term" value="F:oxidoreductase activity"/>
    <property type="evidence" value="ECO:0007669"/>
    <property type="project" value="UniProtKB-KW"/>
</dbReference>
<dbReference type="NCBIfam" id="TIGR03560">
    <property type="entry name" value="F420_Rv1855c"/>
    <property type="match status" value="1"/>
</dbReference>
<dbReference type="InterPro" id="IPR019952">
    <property type="entry name" value="F420_OxRdatse_Rv1855c_pred"/>
</dbReference>
<dbReference type="Proteomes" id="UP001597068">
    <property type="component" value="Unassembled WGS sequence"/>
</dbReference>
<gene>
    <name evidence="6" type="ORF">ACFQ04_05310</name>
</gene>
<dbReference type="EC" id="1.-.-.-" evidence="6"/>
<evidence type="ECO:0000313" key="7">
    <source>
        <dbReference type="Proteomes" id="UP001597068"/>
    </source>
</evidence>
<keyword evidence="1" id="KW-0285">Flavoprotein</keyword>
<feature type="domain" description="Luciferase-like" evidence="5">
    <location>
        <begin position="22"/>
        <end position="286"/>
    </location>
</feature>
<reference evidence="7" key="1">
    <citation type="journal article" date="2019" name="Int. J. Syst. Evol. Microbiol.">
        <title>The Global Catalogue of Microorganisms (GCM) 10K type strain sequencing project: providing services to taxonomists for standard genome sequencing and annotation.</title>
        <authorList>
            <consortium name="The Broad Institute Genomics Platform"/>
            <consortium name="The Broad Institute Genome Sequencing Center for Infectious Disease"/>
            <person name="Wu L."/>
            <person name="Ma J."/>
        </authorList>
    </citation>
    <scope>NUCLEOTIDE SEQUENCE [LARGE SCALE GENOMIC DNA]</scope>
    <source>
        <strain evidence="7">CCUG 50873</strain>
    </source>
</reference>
<accession>A0ABW3G807</accession>
<proteinExistence type="predicted"/>
<dbReference type="EMBL" id="JBHTIL010000001">
    <property type="protein sequence ID" value="MFD0925151.1"/>
    <property type="molecule type" value="Genomic_DNA"/>
</dbReference>
<dbReference type="InterPro" id="IPR011251">
    <property type="entry name" value="Luciferase-like_dom"/>
</dbReference>
<evidence type="ECO:0000256" key="4">
    <source>
        <dbReference type="ARBA" id="ARBA00023033"/>
    </source>
</evidence>
<evidence type="ECO:0000256" key="3">
    <source>
        <dbReference type="ARBA" id="ARBA00023002"/>
    </source>
</evidence>
<sequence>MSIRLGYQIPNFTYPGSAADIVPTVIAQAREAESSGFDTVLVMDHFYQLPGIGAPEEPMLEAYTLLGALASATQSIQLSTLVTGNTYRNPAMLAKTVTTLDLVSNGRAVLALGAGWYELEHQQMGYEFGTFTERFERLEEALGIIEPMLRGGHPELDGKWYQAHGTLNEPRIRDDLPIMLGGGGEKKTFGLAARHADHLNIICGDDEIPRKLEALAARCDEAGRDRASLETSYLAFVIIDENGDTARDLQKQFLRKTGVDLDSLDEAGRSAATARHFCGTPDDVAEQVQRRILDPKVDGHGIDGVLVNCITNGHVPGIVELTAKTLAPLVK</sequence>
<evidence type="ECO:0000313" key="6">
    <source>
        <dbReference type="EMBL" id="MFD0925151.1"/>
    </source>
</evidence>
<dbReference type="Gene3D" id="3.20.20.30">
    <property type="entry name" value="Luciferase-like domain"/>
    <property type="match status" value="1"/>
</dbReference>
<dbReference type="RefSeq" id="WP_253646875.1">
    <property type="nucleotide sequence ID" value="NZ_BAAAMO010000002.1"/>
</dbReference>
<protein>
    <submittedName>
        <fullName evidence="6">LLM class F420-dependent oxidoreductase</fullName>
        <ecNumber evidence="6">1.-.-.-</ecNumber>
    </submittedName>
</protein>
<comment type="caution">
    <text evidence="6">The sequence shown here is derived from an EMBL/GenBank/DDBJ whole genome shotgun (WGS) entry which is preliminary data.</text>
</comment>
<keyword evidence="4" id="KW-0503">Monooxygenase</keyword>
<name>A0ABW3G807_9NOCA</name>